<dbReference type="Proteomes" id="UP000314294">
    <property type="component" value="Unassembled WGS sequence"/>
</dbReference>
<evidence type="ECO:0000313" key="2">
    <source>
        <dbReference type="Proteomes" id="UP000314294"/>
    </source>
</evidence>
<proteinExistence type="predicted"/>
<accession>A0A4Z2FHE2</accession>
<dbReference type="EMBL" id="SRLO01001172">
    <property type="protein sequence ID" value="TNN40638.1"/>
    <property type="molecule type" value="Genomic_DNA"/>
</dbReference>
<sequence>MTQAALCDVQSVHFSPFFLRGVRRRPCAVSERLEAFVLSRPERRGTALQQQGQTQRWRRVAWNKQ</sequence>
<gene>
    <name evidence="1" type="ORF">EYF80_049201</name>
</gene>
<keyword evidence="2" id="KW-1185">Reference proteome</keyword>
<reference evidence="1 2" key="1">
    <citation type="submission" date="2019-03" db="EMBL/GenBank/DDBJ databases">
        <title>First draft genome of Liparis tanakae, snailfish: a comprehensive survey of snailfish specific genes.</title>
        <authorList>
            <person name="Kim W."/>
            <person name="Song I."/>
            <person name="Jeong J.-H."/>
            <person name="Kim D."/>
            <person name="Kim S."/>
            <person name="Ryu S."/>
            <person name="Song J.Y."/>
            <person name="Lee S.K."/>
        </authorList>
    </citation>
    <scope>NUCLEOTIDE SEQUENCE [LARGE SCALE GENOMIC DNA]</scope>
    <source>
        <tissue evidence="1">Muscle</tissue>
    </source>
</reference>
<comment type="caution">
    <text evidence="1">The sequence shown here is derived from an EMBL/GenBank/DDBJ whole genome shotgun (WGS) entry which is preliminary data.</text>
</comment>
<organism evidence="1 2">
    <name type="scientific">Liparis tanakae</name>
    <name type="common">Tanaka's snailfish</name>
    <dbReference type="NCBI Taxonomy" id="230148"/>
    <lineage>
        <taxon>Eukaryota</taxon>
        <taxon>Metazoa</taxon>
        <taxon>Chordata</taxon>
        <taxon>Craniata</taxon>
        <taxon>Vertebrata</taxon>
        <taxon>Euteleostomi</taxon>
        <taxon>Actinopterygii</taxon>
        <taxon>Neopterygii</taxon>
        <taxon>Teleostei</taxon>
        <taxon>Neoteleostei</taxon>
        <taxon>Acanthomorphata</taxon>
        <taxon>Eupercaria</taxon>
        <taxon>Perciformes</taxon>
        <taxon>Cottioidei</taxon>
        <taxon>Cottales</taxon>
        <taxon>Liparidae</taxon>
        <taxon>Liparis</taxon>
    </lineage>
</organism>
<protein>
    <submittedName>
        <fullName evidence="1">Uncharacterized protein</fullName>
    </submittedName>
</protein>
<name>A0A4Z2FHE2_9TELE</name>
<dbReference type="AlphaFoldDB" id="A0A4Z2FHE2"/>
<evidence type="ECO:0000313" key="1">
    <source>
        <dbReference type="EMBL" id="TNN40638.1"/>
    </source>
</evidence>